<dbReference type="OrthoDB" id="5978002at2759"/>
<evidence type="ECO:0000313" key="2">
    <source>
        <dbReference type="Proteomes" id="UP000770717"/>
    </source>
</evidence>
<proteinExistence type="predicted"/>
<dbReference type="GO" id="GO:0005634">
    <property type="term" value="C:nucleus"/>
    <property type="evidence" value="ECO:0007669"/>
    <property type="project" value="TreeGrafter"/>
</dbReference>
<evidence type="ECO:0000313" key="1">
    <source>
        <dbReference type="EMBL" id="KAG9474361.1"/>
    </source>
</evidence>
<dbReference type="AlphaFoldDB" id="A0A8J6ESU3"/>
<comment type="caution">
    <text evidence="1">The sequence shown here is derived from an EMBL/GenBank/DDBJ whole genome shotgun (WGS) entry which is preliminary data.</text>
</comment>
<dbReference type="InterPro" id="IPR027963">
    <property type="entry name" value="MEIOC"/>
</dbReference>
<dbReference type="Pfam" id="PF15189">
    <property type="entry name" value="MEIOC"/>
    <property type="match status" value="1"/>
</dbReference>
<accession>A0A8J6ESU3</accession>
<name>A0A8J6ESU3_ELECQ</name>
<dbReference type="PANTHER" id="PTHR33861">
    <property type="entry name" value="PROTEIN CBG18333"/>
    <property type="match status" value="1"/>
</dbReference>
<dbReference type="GO" id="GO:0005737">
    <property type="term" value="C:cytoplasm"/>
    <property type="evidence" value="ECO:0007669"/>
    <property type="project" value="TreeGrafter"/>
</dbReference>
<dbReference type="GO" id="GO:0007144">
    <property type="term" value="P:female meiosis I"/>
    <property type="evidence" value="ECO:0007669"/>
    <property type="project" value="TreeGrafter"/>
</dbReference>
<dbReference type="Proteomes" id="UP000770717">
    <property type="component" value="Unassembled WGS sequence"/>
</dbReference>
<reference evidence="1" key="1">
    <citation type="thesis" date="2020" institute="ProQuest LLC" country="789 East Eisenhower Parkway, Ann Arbor, MI, USA">
        <title>Comparative Genomics and Chromosome Evolution.</title>
        <authorList>
            <person name="Mudd A.B."/>
        </authorList>
    </citation>
    <scope>NUCLEOTIDE SEQUENCE</scope>
    <source>
        <strain evidence="1">HN-11 Male</strain>
        <tissue evidence="1">Kidney and liver</tissue>
    </source>
</reference>
<protein>
    <recommendedName>
        <fullName evidence="3">Meiosis-specific coiled-coil domain-containing protein MEIOC</fullName>
    </recommendedName>
</protein>
<organism evidence="1 2">
    <name type="scientific">Eleutherodactylus coqui</name>
    <name type="common">Puerto Rican coqui</name>
    <dbReference type="NCBI Taxonomy" id="57060"/>
    <lineage>
        <taxon>Eukaryota</taxon>
        <taxon>Metazoa</taxon>
        <taxon>Chordata</taxon>
        <taxon>Craniata</taxon>
        <taxon>Vertebrata</taxon>
        <taxon>Euteleostomi</taxon>
        <taxon>Amphibia</taxon>
        <taxon>Batrachia</taxon>
        <taxon>Anura</taxon>
        <taxon>Neobatrachia</taxon>
        <taxon>Hyloidea</taxon>
        <taxon>Eleutherodactylidae</taxon>
        <taxon>Eleutherodactylinae</taxon>
        <taxon>Eleutherodactylus</taxon>
        <taxon>Eleutherodactylus</taxon>
    </lineage>
</organism>
<sequence length="635" mass="72019">MLYTPWESHTDEIKPASTPVKIKVQTEGNKFGSDSDLYGLVSDILEEPEKAQPFLDGGDAIVSSLNKYNFEEDFGRYDMSNHDKAMHNKCTVTGLQDVKSCVNLSHESPASYADTYSNLFTAKRNCQTFDDFIADQSLSIPNTTYLMSDRSEYDHKTDFGMKILNGSNMVFTDHFQKLRPKQELQNSSFMSSMTSNTPDKLSWTNSQMERNSQNIYNNLVKTGIVLPTSPKNPAFVSNYTNSRSPHLPGGSAQTFHSDSCRNSSSDYGYNSADKTLEGLDKTTEEHKFESVSDKRLKTLNGMYENVSSLYRNVKKTIPENKQNMSYTVQDMNLESMVQKYKELYSNALGHSNLRNLNVDKSQNSSKLTHPQNMYLSNGLMMGNIGSNFNVISSSNYRSPLSNNLGYSFCPIINNYDRYSYESQAWPRINDIIHRGDPSLQGLTTVLSPQRSMKPISMPANELHLRLDECYEQCRALEKERKKTESFLTKHFPGKRISSTNNVPIPRLSANPSRVDRLIVDQLREQAKVVTLLSKMERFRSSPLHANISTALDRHLEAIHNVQAQRKNEIMNTSNHKQKHGRSHHNDDRDVFILASSIREMALATRKARTALWCAMQMTQPKSTPTQSTGEGGRLQ</sequence>
<gene>
    <name evidence="1" type="ORF">GDO78_004582</name>
</gene>
<evidence type="ECO:0008006" key="3">
    <source>
        <dbReference type="Google" id="ProtNLM"/>
    </source>
</evidence>
<dbReference type="PANTHER" id="PTHR33861:SF3">
    <property type="entry name" value="MEIOSIS-SPECIFIC COILED-COIL DOMAIN-CONTAINING PROTEIN MEIOC"/>
    <property type="match status" value="1"/>
</dbReference>
<keyword evidence="2" id="KW-1185">Reference proteome</keyword>
<dbReference type="EMBL" id="WNTK01000013">
    <property type="protein sequence ID" value="KAG9474361.1"/>
    <property type="molecule type" value="Genomic_DNA"/>
</dbReference>
<dbReference type="GO" id="GO:0048255">
    <property type="term" value="P:mRNA stabilization"/>
    <property type="evidence" value="ECO:0007669"/>
    <property type="project" value="TreeGrafter"/>
</dbReference>
<dbReference type="GO" id="GO:0007141">
    <property type="term" value="P:male meiosis I"/>
    <property type="evidence" value="ECO:0007669"/>
    <property type="project" value="TreeGrafter"/>
</dbReference>